<dbReference type="OMA" id="KFATGPP"/>
<evidence type="ECO:0000256" key="2">
    <source>
        <dbReference type="ARBA" id="ARBA00007332"/>
    </source>
</evidence>
<evidence type="ECO:0000313" key="7">
    <source>
        <dbReference type="Proteomes" id="UP000265020"/>
    </source>
</evidence>
<dbReference type="Proteomes" id="UP000265020">
    <property type="component" value="Unassembled WGS sequence"/>
</dbReference>
<evidence type="ECO:0000256" key="4">
    <source>
        <dbReference type="ARBA" id="ARBA00022989"/>
    </source>
</evidence>
<dbReference type="AlphaFoldDB" id="A0A3Q2DY68"/>
<evidence type="ECO:0000256" key="5">
    <source>
        <dbReference type="ARBA" id="ARBA00023136"/>
    </source>
</evidence>
<keyword evidence="4" id="KW-1133">Transmembrane helix</keyword>
<reference evidence="6" key="2">
    <citation type="submission" date="2025-09" db="UniProtKB">
        <authorList>
            <consortium name="Ensembl"/>
        </authorList>
    </citation>
    <scope>IDENTIFICATION</scope>
</reference>
<dbReference type="Ensembl" id="ENSCVAT00000003167.1">
    <property type="protein sequence ID" value="ENSCVAP00000024843.1"/>
    <property type="gene ID" value="ENSCVAG00000009190.1"/>
</dbReference>
<proteinExistence type="inferred from homology"/>
<dbReference type="PANTHER" id="PTHR31322">
    <property type="entry name" value="E3 UBIQUITIN-PROTEIN LIGASE TM129"/>
    <property type="match status" value="1"/>
</dbReference>
<organism evidence="6 7">
    <name type="scientific">Cyprinodon variegatus</name>
    <name type="common">Sheepshead minnow</name>
    <dbReference type="NCBI Taxonomy" id="28743"/>
    <lineage>
        <taxon>Eukaryota</taxon>
        <taxon>Metazoa</taxon>
        <taxon>Chordata</taxon>
        <taxon>Craniata</taxon>
        <taxon>Vertebrata</taxon>
        <taxon>Euteleostomi</taxon>
        <taxon>Actinopterygii</taxon>
        <taxon>Neopterygii</taxon>
        <taxon>Teleostei</taxon>
        <taxon>Neoteleostei</taxon>
        <taxon>Acanthomorphata</taxon>
        <taxon>Ovalentaria</taxon>
        <taxon>Atherinomorphae</taxon>
        <taxon>Cyprinodontiformes</taxon>
        <taxon>Cyprinodontidae</taxon>
        <taxon>Cyprinodon</taxon>
    </lineage>
</organism>
<reference evidence="6" key="1">
    <citation type="submission" date="2025-08" db="UniProtKB">
        <authorList>
            <consortium name="Ensembl"/>
        </authorList>
    </citation>
    <scope>IDENTIFICATION</scope>
</reference>
<dbReference type="PANTHER" id="PTHR31322:SF2">
    <property type="entry name" value="E3 UBIQUITIN-PROTEIN LIGASE TM129"/>
    <property type="match status" value="1"/>
</dbReference>
<dbReference type="GO" id="GO:0061630">
    <property type="term" value="F:ubiquitin protein ligase activity"/>
    <property type="evidence" value="ECO:0007669"/>
    <property type="project" value="InterPro"/>
</dbReference>
<dbReference type="GO" id="GO:0016020">
    <property type="term" value="C:membrane"/>
    <property type="evidence" value="ECO:0007669"/>
    <property type="project" value="UniProtKB-SubCell"/>
</dbReference>
<dbReference type="STRING" id="28743.ENSCVAP00000024843"/>
<keyword evidence="7" id="KW-1185">Reference proteome</keyword>
<dbReference type="Pfam" id="PF10272">
    <property type="entry name" value="Tmpp129"/>
    <property type="match status" value="1"/>
</dbReference>
<name>A0A3Q2DY68_CYPVA</name>
<comment type="similarity">
    <text evidence="2">Belongs to the TMEM129 family.</text>
</comment>
<dbReference type="GO" id="GO:0016567">
    <property type="term" value="P:protein ubiquitination"/>
    <property type="evidence" value="ECO:0007669"/>
    <property type="project" value="InterPro"/>
</dbReference>
<evidence type="ECO:0000313" key="6">
    <source>
        <dbReference type="Ensembl" id="ENSCVAP00000024843.1"/>
    </source>
</evidence>
<protein>
    <submittedName>
        <fullName evidence="6">Transmembrane protein 129, E3 ubiquitin protein ligase</fullName>
    </submittedName>
</protein>
<evidence type="ECO:0000256" key="1">
    <source>
        <dbReference type="ARBA" id="ARBA00004141"/>
    </source>
</evidence>
<sequence length="325" mass="37327">EAEVFHELEDGALSLQVVLYVPYQVEKNLTLIHHGQLMEGPDVQHRLAVAVQQVSDNWRAFLFLSVSLQLTSWLLVIYWYRCRWRHHPISRTLVAHAQPPYSSPGDVAANINTEFRRIDKVVTGVPGAQVIVTDSWILKVTTYHIYMALQSDCHVTVTKSRQHQLNPDSQSPIEILTLRVESINPAVRPFDICLNSTDYADFRQKLQSPIRTSPNVVIHQTFSELFLETFRAQVELNQPYILPSGQEVEPCIGCMQVPANTKLVRLCQTSECQQCFCRPMWCLFCLGRWFASRQDQQRLETWLSSKVPCPTCRAKFCILDVCVVR</sequence>
<keyword evidence="3" id="KW-0812">Transmembrane</keyword>
<comment type="subcellular location">
    <subcellularLocation>
        <location evidence="1">Membrane</location>
        <topology evidence="1">Multi-pass membrane protein</topology>
    </subcellularLocation>
</comment>
<dbReference type="GO" id="GO:0005783">
    <property type="term" value="C:endoplasmic reticulum"/>
    <property type="evidence" value="ECO:0007669"/>
    <property type="project" value="TreeGrafter"/>
</dbReference>
<evidence type="ECO:0000256" key="3">
    <source>
        <dbReference type="ARBA" id="ARBA00022692"/>
    </source>
</evidence>
<accession>A0A3Q2DY68</accession>
<dbReference type="InterPro" id="IPR018801">
    <property type="entry name" value="TM129"/>
</dbReference>
<dbReference type="GeneTree" id="ENSGT00390000013284"/>
<keyword evidence="5" id="KW-0472">Membrane</keyword>